<keyword evidence="5" id="KW-0158">Chromosome</keyword>
<dbReference type="GO" id="GO:0005634">
    <property type="term" value="C:nucleus"/>
    <property type="evidence" value="ECO:0007669"/>
    <property type="project" value="UniProtKB-SubCell"/>
</dbReference>
<keyword evidence="6" id="KW-0539">Nucleus</keyword>
<evidence type="ECO:0000256" key="2">
    <source>
        <dbReference type="ARBA" id="ARBA00004584"/>
    </source>
</evidence>
<keyword evidence="7" id="KW-0137">Centromere</keyword>
<dbReference type="GO" id="GO:0000775">
    <property type="term" value="C:chromosome, centromeric region"/>
    <property type="evidence" value="ECO:0007669"/>
    <property type="project" value="UniProtKB-SubCell"/>
</dbReference>
<sequence length="356" mass="40134">MDQGENGPSSPAVLQRKSKSYRQSYRSCLGGASRLAFTPGVTARRLNSSRTLPKARNIKEQLDPEHLALLSKTEWHLSYVTPLFQFTYTQLKTYGRQLSAFIAAEKQKGLAVDVEASHGCKVNVSLVQGLVESKEEPETVLVQIVSKPMFSRPEDPERPVWSGWFSCVDGSPDYLASLPEGFVCLPLFCSSGPQALTSIVKTWFQRTFDCCFGALELDHTTLLWLMALWTNCQPEADLQNLKMLWTIPVEPPLQITYAVRSQDAWDLWSGIRKSQERGEEGEERMIDIQEVVEFMQELKTHFYRHFRLDLSAGNLSRVATALGSAKSNGRIKISNSRYFITTLSLLTECALLKMPI</sequence>
<dbReference type="InterPro" id="IPR025204">
    <property type="entry name" value="CENP-L"/>
</dbReference>
<name>A0A8C6UYJ2_9GOBI</name>
<accession>A0A8C6UYJ2</accession>
<dbReference type="PANTHER" id="PTHR31740:SF2">
    <property type="entry name" value="CENTROMERE PROTEIN L"/>
    <property type="match status" value="1"/>
</dbReference>
<dbReference type="Pfam" id="PF13092">
    <property type="entry name" value="CENP-L"/>
    <property type="match status" value="1"/>
</dbReference>
<dbReference type="Proteomes" id="UP000694523">
    <property type="component" value="Unplaced"/>
</dbReference>
<evidence type="ECO:0000256" key="1">
    <source>
        <dbReference type="ARBA" id="ARBA00004123"/>
    </source>
</evidence>
<organism evidence="8 9">
    <name type="scientific">Neogobius melanostomus</name>
    <name type="common">round goby</name>
    <dbReference type="NCBI Taxonomy" id="47308"/>
    <lineage>
        <taxon>Eukaryota</taxon>
        <taxon>Metazoa</taxon>
        <taxon>Chordata</taxon>
        <taxon>Craniata</taxon>
        <taxon>Vertebrata</taxon>
        <taxon>Euteleostomi</taxon>
        <taxon>Actinopterygii</taxon>
        <taxon>Neopterygii</taxon>
        <taxon>Teleostei</taxon>
        <taxon>Neoteleostei</taxon>
        <taxon>Acanthomorphata</taxon>
        <taxon>Gobiaria</taxon>
        <taxon>Gobiiformes</taxon>
        <taxon>Gobioidei</taxon>
        <taxon>Gobiidae</taxon>
        <taxon>Benthophilinae</taxon>
        <taxon>Neogobiini</taxon>
        <taxon>Neogobius</taxon>
    </lineage>
</organism>
<dbReference type="Ensembl" id="ENSNMLT00000045877.1">
    <property type="protein sequence ID" value="ENSNMLP00000041269.1"/>
    <property type="gene ID" value="ENSNMLG00000025269.1"/>
</dbReference>
<reference evidence="8" key="2">
    <citation type="submission" date="2025-09" db="UniProtKB">
        <authorList>
            <consortium name="Ensembl"/>
        </authorList>
    </citation>
    <scope>IDENTIFICATION</scope>
</reference>
<comment type="similarity">
    <text evidence="3">Belongs to the CENP-L/IML3 family.</text>
</comment>
<dbReference type="AlphaFoldDB" id="A0A8C6UYJ2"/>
<evidence type="ECO:0000256" key="6">
    <source>
        <dbReference type="ARBA" id="ARBA00023242"/>
    </source>
</evidence>
<comment type="subcellular location">
    <subcellularLocation>
        <location evidence="2">Chromosome</location>
        <location evidence="2">Centromere</location>
    </subcellularLocation>
    <subcellularLocation>
        <location evidence="1">Nucleus</location>
    </subcellularLocation>
</comment>
<keyword evidence="9" id="KW-1185">Reference proteome</keyword>
<protein>
    <recommendedName>
        <fullName evidence="4">Centromere protein L</fullName>
    </recommendedName>
</protein>
<proteinExistence type="inferred from homology"/>
<dbReference type="PANTHER" id="PTHR31740">
    <property type="entry name" value="CENTROMERE PROTEIN L"/>
    <property type="match status" value="1"/>
</dbReference>
<evidence type="ECO:0000256" key="7">
    <source>
        <dbReference type="ARBA" id="ARBA00023328"/>
    </source>
</evidence>
<evidence type="ECO:0000256" key="3">
    <source>
        <dbReference type="ARBA" id="ARBA00011060"/>
    </source>
</evidence>
<evidence type="ECO:0000313" key="9">
    <source>
        <dbReference type="Proteomes" id="UP000694523"/>
    </source>
</evidence>
<evidence type="ECO:0000256" key="5">
    <source>
        <dbReference type="ARBA" id="ARBA00022454"/>
    </source>
</evidence>
<reference evidence="8" key="1">
    <citation type="submission" date="2025-08" db="UniProtKB">
        <authorList>
            <consortium name="Ensembl"/>
        </authorList>
    </citation>
    <scope>IDENTIFICATION</scope>
</reference>
<evidence type="ECO:0000256" key="4">
    <source>
        <dbReference type="ARBA" id="ARBA00016380"/>
    </source>
</evidence>
<evidence type="ECO:0000313" key="8">
    <source>
        <dbReference type="Ensembl" id="ENSNMLP00000041269.1"/>
    </source>
</evidence>